<accession>R3JXM0</accession>
<evidence type="ECO:0000313" key="1">
    <source>
        <dbReference type="EMBL" id="EOK05936.1"/>
    </source>
</evidence>
<dbReference type="EMBL" id="ASDZ01000055">
    <property type="protein sequence ID" value="EOK05936.1"/>
    <property type="molecule type" value="Genomic_DNA"/>
</dbReference>
<dbReference type="RefSeq" id="WP_010829312.1">
    <property type="nucleotide sequence ID" value="NZ_KB944856.1"/>
</dbReference>
<dbReference type="PATRIC" id="fig|1169311.3.peg.3120"/>
<proteinExistence type="predicted"/>
<protein>
    <submittedName>
        <fullName evidence="1">Uncharacterized protein</fullName>
    </submittedName>
</protein>
<sequence length="126" mass="15358">MFIHFIKSAAIVVIFLVGYTHMFKQENRRSQQEKFNKIYKNKQIGKNEKLIWKKIEVLLSEKKLTNQKFVKLMEWYTFDEMFKNETTVKPMTFELVEEIADCSNVDIEYFRYFVPVEDFEQYLSNK</sequence>
<name>R3JXM0_ENTFL</name>
<dbReference type="Proteomes" id="UP000013638">
    <property type="component" value="Unassembled WGS sequence"/>
</dbReference>
<reference evidence="1 2" key="1">
    <citation type="submission" date="2013-02" db="EMBL/GenBank/DDBJ databases">
        <title>The Genome Sequence of Enterococcus faecalis ATCC_6055.</title>
        <authorList>
            <consortium name="The Broad Institute Genome Sequencing Platform"/>
            <consortium name="The Broad Institute Genome Sequencing Center for Infectious Disease"/>
            <person name="Earl A.M."/>
            <person name="Gilmore M.S."/>
            <person name="Lebreton F."/>
            <person name="Walker B."/>
            <person name="Young S.K."/>
            <person name="Zeng Q."/>
            <person name="Gargeya S."/>
            <person name="Fitzgerald M."/>
            <person name="Haas B."/>
            <person name="Abouelleil A."/>
            <person name="Alvarado L."/>
            <person name="Arachchi H.M."/>
            <person name="Berlin A.M."/>
            <person name="Chapman S.B."/>
            <person name="Dewar J."/>
            <person name="Goldberg J."/>
            <person name="Griggs A."/>
            <person name="Gujja S."/>
            <person name="Hansen M."/>
            <person name="Howarth C."/>
            <person name="Imamovic A."/>
            <person name="Larimer J."/>
            <person name="McCowan C."/>
            <person name="Murphy C."/>
            <person name="Neiman D."/>
            <person name="Pearson M."/>
            <person name="Priest M."/>
            <person name="Roberts A."/>
            <person name="Saif S."/>
            <person name="Shea T."/>
            <person name="Sisk P."/>
            <person name="Sykes S."/>
            <person name="Wortman J."/>
            <person name="Nusbaum C."/>
            <person name="Birren B."/>
        </authorList>
    </citation>
    <scope>NUCLEOTIDE SEQUENCE [LARGE SCALE GENOMIC DNA]</scope>
    <source>
        <strain evidence="1 2">ATCC 6055</strain>
    </source>
</reference>
<organism evidence="1 2">
    <name type="scientific">Enterococcus faecalis ATCC 6055</name>
    <dbReference type="NCBI Taxonomy" id="1169311"/>
    <lineage>
        <taxon>Bacteria</taxon>
        <taxon>Bacillati</taxon>
        <taxon>Bacillota</taxon>
        <taxon>Bacilli</taxon>
        <taxon>Lactobacillales</taxon>
        <taxon>Enterococcaceae</taxon>
        <taxon>Enterococcus</taxon>
    </lineage>
</organism>
<evidence type="ECO:0000313" key="2">
    <source>
        <dbReference type="Proteomes" id="UP000013638"/>
    </source>
</evidence>
<dbReference type="AlphaFoldDB" id="R3JXM0"/>
<gene>
    <name evidence="1" type="ORF">WOU_03190</name>
</gene>
<dbReference type="HOGENOM" id="CLU_1978081_0_0_9"/>
<comment type="caution">
    <text evidence="1">The sequence shown here is derived from an EMBL/GenBank/DDBJ whole genome shotgun (WGS) entry which is preliminary data.</text>
</comment>